<gene>
    <name evidence="1" type="ORF">NW762_008781</name>
</gene>
<reference evidence="1" key="1">
    <citation type="submission" date="2022-09" db="EMBL/GenBank/DDBJ databases">
        <title>Fusarium specimens isolated from Avocado Roots.</title>
        <authorList>
            <person name="Stajich J."/>
            <person name="Roper C."/>
            <person name="Heimlech-Rivalta G."/>
        </authorList>
    </citation>
    <scope>NUCLEOTIDE SEQUENCE</scope>
    <source>
        <strain evidence="1">CF00136</strain>
    </source>
</reference>
<keyword evidence="2" id="KW-1185">Reference proteome</keyword>
<dbReference type="AlphaFoldDB" id="A0A9W8RW52"/>
<dbReference type="Proteomes" id="UP001152049">
    <property type="component" value="Unassembled WGS sequence"/>
</dbReference>
<dbReference type="EMBL" id="JAOQAZ010000018">
    <property type="protein sequence ID" value="KAJ4256685.1"/>
    <property type="molecule type" value="Genomic_DNA"/>
</dbReference>
<evidence type="ECO:0000313" key="1">
    <source>
        <dbReference type="EMBL" id="KAJ4256685.1"/>
    </source>
</evidence>
<accession>A0A9W8RW52</accession>
<name>A0A9W8RW52_9HYPO</name>
<sequence length="64" mass="7681">MHAHRVIAAEHLMFCRLPMQCYASKKWHSLRPLYIGPRQHVVVQKPSTVNYRMRNFLPFVADRF</sequence>
<protein>
    <submittedName>
        <fullName evidence="1">Uncharacterized protein</fullName>
    </submittedName>
</protein>
<organism evidence="1 2">
    <name type="scientific">Fusarium torreyae</name>
    <dbReference type="NCBI Taxonomy" id="1237075"/>
    <lineage>
        <taxon>Eukaryota</taxon>
        <taxon>Fungi</taxon>
        <taxon>Dikarya</taxon>
        <taxon>Ascomycota</taxon>
        <taxon>Pezizomycotina</taxon>
        <taxon>Sordariomycetes</taxon>
        <taxon>Hypocreomycetidae</taxon>
        <taxon>Hypocreales</taxon>
        <taxon>Nectriaceae</taxon>
        <taxon>Fusarium</taxon>
    </lineage>
</organism>
<evidence type="ECO:0000313" key="2">
    <source>
        <dbReference type="Proteomes" id="UP001152049"/>
    </source>
</evidence>
<proteinExistence type="predicted"/>
<comment type="caution">
    <text evidence="1">The sequence shown here is derived from an EMBL/GenBank/DDBJ whole genome shotgun (WGS) entry which is preliminary data.</text>
</comment>